<dbReference type="Pfam" id="PF02321">
    <property type="entry name" value="OEP"/>
    <property type="match status" value="2"/>
</dbReference>
<keyword evidence="6 9" id="KW-0472">Membrane</keyword>
<comment type="similarity">
    <text evidence="2">Belongs to the outer membrane factor (OMF) (TC 1.B.17) family.</text>
</comment>
<evidence type="ECO:0000256" key="9">
    <source>
        <dbReference type="SAM" id="Phobius"/>
    </source>
</evidence>
<dbReference type="GO" id="GO:0009279">
    <property type="term" value="C:cell outer membrane"/>
    <property type="evidence" value="ECO:0007669"/>
    <property type="project" value="UniProtKB-SubCell"/>
</dbReference>
<name>A0A679HPF0_BACT4</name>
<evidence type="ECO:0000256" key="6">
    <source>
        <dbReference type="ARBA" id="ARBA00023136"/>
    </source>
</evidence>
<feature type="transmembrane region" description="Helical" evidence="9">
    <location>
        <begin position="51"/>
        <end position="71"/>
    </location>
</feature>
<keyword evidence="8" id="KW-0175">Coiled coil</keyword>
<evidence type="ECO:0000313" key="10">
    <source>
        <dbReference type="EMBL" id="BCA52117.1"/>
    </source>
</evidence>
<organism evidence="10 11">
    <name type="scientific">Bacteroides thetaiotaomicron</name>
    <dbReference type="NCBI Taxonomy" id="818"/>
    <lineage>
        <taxon>Bacteria</taxon>
        <taxon>Pseudomonadati</taxon>
        <taxon>Bacteroidota</taxon>
        <taxon>Bacteroidia</taxon>
        <taxon>Bacteroidales</taxon>
        <taxon>Bacteroidaceae</taxon>
        <taxon>Bacteroides</taxon>
    </lineage>
</organism>
<evidence type="ECO:0000313" key="11">
    <source>
        <dbReference type="Proteomes" id="UP000500882"/>
    </source>
</evidence>
<dbReference type="PANTHER" id="PTHR30026:SF20">
    <property type="entry name" value="OUTER MEMBRANE PROTEIN TOLC"/>
    <property type="match status" value="1"/>
</dbReference>
<evidence type="ECO:0000256" key="3">
    <source>
        <dbReference type="ARBA" id="ARBA00022448"/>
    </source>
</evidence>
<keyword evidence="7" id="KW-0998">Cell outer membrane</keyword>
<dbReference type="GO" id="GO:0015288">
    <property type="term" value="F:porin activity"/>
    <property type="evidence" value="ECO:0007669"/>
    <property type="project" value="TreeGrafter"/>
</dbReference>
<dbReference type="PANTHER" id="PTHR30026">
    <property type="entry name" value="OUTER MEMBRANE PROTEIN TOLC"/>
    <property type="match status" value="1"/>
</dbReference>
<dbReference type="AlphaFoldDB" id="A0A679HPF0"/>
<evidence type="ECO:0000256" key="1">
    <source>
        <dbReference type="ARBA" id="ARBA00004442"/>
    </source>
</evidence>
<sequence>MVSLFCSDGVSIHVGLKKENMNINSRYMDSLILSQAIKFVPEYRTIIMKRLLFIFTFFCLPAIHGGAQNILTLENCLRMGIENNLSLQGKRKAMQKSKYGISENRLKLLPQINGFANFNDNIDPPVSVTDGSSYGVPYNITRTLQYGANAGVELQMPLYNQTLYTSISIAEIVDEMSRLSYEKAREDLILQISKMYYLGQVTAEQIALIKANITRLEELRDITQAFFDNGMAMEVDLKRVNINLENLKVQYDNAQAMMTQQLNMLKYIMDYPAEKEIGLLPVNTDSIATVALTGLSENLYELQLLQSQVQLAERQKRLISNGYIPSLNLTGNWRFAAYTDEAYHWFHSGPSNHWFRSYGVGLTLRIPIFDGLDKKYKIRKAMIDIETMKLSRLDTQKNLQTQYLNAVNDLMNNQRNFKKQKDNYLLAEEVYTVTTDRYREGITSMTEVLQDEMRMSEAQNNYISAHYNYRVTNLMLLKLTGQISSLFK</sequence>
<dbReference type="Proteomes" id="UP000500882">
    <property type="component" value="Chromosome"/>
</dbReference>
<proteinExistence type="inferred from homology"/>
<reference evidence="10 11" key="1">
    <citation type="submission" date="2020-02" db="EMBL/GenBank/DDBJ databases">
        <title>Whole-genome sequencing and comparative analysis of the genomes of Bacteroides thetaiotaomicron and Escherichia coli isolated from a healthy resident in Vietnam.</title>
        <authorList>
            <person name="Mohsin M."/>
            <person name="Tanaka K."/>
            <person name="Kawahara R."/>
            <person name="Kondo S."/>
            <person name="Noguchi H."/>
            <person name="Motooka D."/>
            <person name="Nakamura S."/>
            <person name="Khong D.T."/>
            <person name="Nguyen T.N."/>
            <person name="Tran H.T."/>
            <person name="Yamamoto Y."/>
        </authorList>
    </citation>
    <scope>NUCLEOTIDE SEQUENCE [LARGE SCALE GENOMIC DNA]</scope>
    <source>
        <strain evidence="10 11">F9-2</strain>
    </source>
</reference>
<keyword evidence="3" id="KW-0813">Transport</keyword>
<keyword evidence="4" id="KW-1134">Transmembrane beta strand</keyword>
<dbReference type="InterPro" id="IPR003423">
    <property type="entry name" value="OMP_efflux"/>
</dbReference>
<dbReference type="SUPFAM" id="SSF56954">
    <property type="entry name" value="Outer membrane efflux proteins (OEP)"/>
    <property type="match status" value="1"/>
</dbReference>
<accession>A0A679HPF0</accession>
<evidence type="ECO:0000256" key="7">
    <source>
        <dbReference type="ARBA" id="ARBA00023237"/>
    </source>
</evidence>
<dbReference type="Gene3D" id="1.20.1600.10">
    <property type="entry name" value="Outer membrane efflux proteins (OEP)"/>
    <property type="match status" value="1"/>
</dbReference>
<protein>
    <submittedName>
        <fullName evidence="10">Transporter</fullName>
    </submittedName>
</protein>
<evidence type="ECO:0000256" key="2">
    <source>
        <dbReference type="ARBA" id="ARBA00007613"/>
    </source>
</evidence>
<dbReference type="GO" id="GO:0015562">
    <property type="term" value="F:efflux transmembrane transporter activity"/>
    <property type="evidence" value="ECO:0007669"/>
    <property type="project" value="InterPro"/>
</dbReference>
<dbReference type="EMBL" id="AP022660">
    <property type="protein sequence ID" value="BCA52117.1"/>
    <property type="molecule type" value="Genomic_DNA"/>
</dbReference>
<keyword evidence="5 9" id="KW-0812">Transmembrane</keyword>
<evidence type="ECO:0000256" key="4">
    <source>
        <dbReference type="ARBA" id="ARBA00022452"/>
    </source>
</evidence>
<evidence type="ECO:0000256" key="8">
    <source>
        <dbReference type="SAM" id="Coils"/>
    </source>
</evidence>
<gene>
    <name evidence="10" type="ORF">BatF92_40590</name>
</gene>
<comment type="subcellular location">
    <subcellularLocation>
        <location evidence="1">Cell outer membrane</location>
    </subcellularLocation>
</comment>
<dbReference type="InterPro" id="IPR051906">
    <property type="entry name" value="TolC-like"/>
</dbReference>
<dbReference type="GO" id="GO:1990281">
    <property type="term" value="C:efflux pump complex"/>
    <property type="evidence" value="ECO:0007669"/>
    <property type="project" value="TreeGrafter"/>
</dbReference>
<feature type="coiled-coil region" evidence="8">
    <location>
        <begin position="237"/>
        <end position="264"/>
    </location>
</feature>
<keyword evidence="9" id="KW-1133">Transmembrane helix</keyword>
<evidence type="ECO:0000256" key="5">
    <source>
        <dbReference type="ARBA" id="ARBA00022692"/>
    </source>
</evidence>